<dbReference type="InterPro" id="IPR042099">
    <property type="entry name" value="ANL_N_sf"/>
</dbReference>
<feature type="domain" description="AMP-binding enzyme C-terminal" evidence="4">
    <location>
        <begin position="435"/>
        <end position="510"/>
    </location>
</feature>
<dbReference type="OrthoDB" id="9803968at2"/>
<dbReference type="FunFam" id="3.30.300.30:FF:000008">
    <property type="entry name" value="2,3-dihydroxybenzoate-AMP ligase"/>
    <property type="match status" value="1"/>
</dbReference>
<dbReference type="EMBL" id="SHKV01000001">
    <property type="protein sequence ID" value="RZU31949.1"/>
    <property type="molecule type" value="Genomic_DNA"/>
</dbReference>
<evidence type="ECO:0000259" key="4">
    <source>
        <dbReference type="Pfam" id="PF13193"/>
    </source>
</evidence>
<reference evidence="5 6" key="1">
    <citation type="submission" date="2019-02" db="EMBL/GenBank/DDBJ databases">
        <title>Sequencing the genomes of 1000 actinobacteria strains.</title>
        <authorList>
            <person name="Klenk H.-P."/>
        </authorList>
    </citation>
    <scope>NUCLEOTIDE SEQUENCE [LARGE SCALE GENOMIC DNA]</scope>
    <source>
        <strain evidence="5 6">DSM 44509</strain>
    </source>
</reference>
<dbReference type="Gene3D" id="3.30.300.30">
    <property type="match status" value="1"/>
</dbReference>
<dbReference type="PANTHER" id="PTHR43201:SF5">
    <property type="entry name" value="MEDIUM-CHAIN ACYL-COA LIGASE ACSF2, MITOCHONDRIAL"/>
    <property type="match status" value="1"/>
</dbReference>
<evidence type="ECO:0000313" key="5">
    <source>
        <dbReference type="EMBL" id="RZU31949.1"/>
    </source>
</evidence>
<dbReference type="Pfam" id="PF13193">
    <property type="entry name" value="AMP-binding_C"/>
    <property type="match status" value="1"/>
</dbReference>
<name>A0A4Q7Y7I9_9ACTN</name>
<evidence type="ECO:0000256" key="2">
    <source>
        <dbReference type="ARBA" id="ARBA00022598"/>
    </source>
</evidence>
<dbReference type="RefSeq" id="WP_104530396.1">
    <property type="nucleotide sequence ID" value="NZ_POQT01000052.1"/>
</dbReference>
<protein>
    <submittedName>
        <fullName evidence="5">Fatty-acyl-CoA synthase</fullName>
    </submittedName>
</protein>
<dbReference type="PROSITE" id="PS00455">
    <property type="entry name" value="AMP_BINDING"/>
    <property type="match status" value="1"/>
</dbReference>
<dbReference type="AlphaFoldDB" id="A0A4Q7Y7I9"/>
<evidence type="ECO:0000259" key="3">
    <source>
        <dbReference type="Pfam" id="PF00501"/>
    </source>
</evidence>
<dbReference type="Proteomes" id="UP000292507">
    <property type="component" value="Unassembled WGS sequence"/>
</dbReference>
<evidence type="ECO:0000313" key="6">
    <source>
        <dbReference type="Proteomes" id="UP000292507"/>
    </source>
</evidence>
<dbReference type="InterPro" id="IPR025110">
    <property type="entry name" value="AMP-bd_C"/>
</dbReference>
<gene>
    <name evidence="5" type="ORF">BKA19_1634</name>
</gene>
<organism evidence="5 6">
    <name type="scientific">Blastococcus saxobsidens</name>
    <dbReference type="NCBI Taxonomy" id="138336"/>
    <lineage>
        <taxon>Bacteria</taxon>
        <taxon>Bacillati</taxon>
        <taxon>Actinomycetota</taxon>
        <taxon>Actinomycetes</taxon>
        <taxon>Geodermatophilales</taxon>
        <taxon>Geodermatophilaceae</taxon>
        <taxon>Blastococcus</taxon>
    </lineage>
</organism>
<comment type="similarity">
    <text evidence="1">Belongs to the ATP-dependent AMP-binding enzyme family.</text>
</comment>
<dbReference type="Gene3D" id="3.40.50.12780">
    <property type="entry name" value="N-terminal domain of ligase-like"/>
    <property type="match status" value="1"/>
</dbReference>
<dbReference type="GO" id="GO:0031956">
    <property type="term" value="F:medium-chain fatty acid-CoA ligase activity"/>
    <property type="evidence" value="ECO:0007669"/>
    <property type="project" value="TreeGrafter"/>
</dbReference>
<dbReference type="InterPro" id="IPR045851">
    <property type="entry name" value="AMP-bd_C_sf"/>
</dbReference>
<accession>A0A4Q7Y7I9</accession>
<keyword evidence="6" id="KW-1185">Reference proteome</keyword>
<feature type="domain" description="AMP-dependent synthetase/ligase" evidence="3">
    <location>
        <begin position="26"/>
        <end position="384"/>
    </location>
</feature>
<dbReference type="PANTHER" id="PTHR43201">
    <property type="entry name" value="ACYL-COA SYNTHETASE"/>
    <property type="match status" value="1"/>
</dbReference>
<dbReference type="InterPro" id="IPR020845">
    <property type="entry name" value="AMP-binding_CS"/>
</dbReference>
<proteinExistence type="inferred from homology"/>
<dbReference type="SUPFAM" id="SSF56801">
    <property type="entry name" value="Acetyl-CoA synthetase-like"/>
    <property type="match status" value="1"/>
</dbReference>
<dbReference type="InterPro" id="IPR000873">
    <property type="entry name" value="AMP-dep_synth/lig_dom"/>
</dbReference>
<dbReference type="GO" id="GO:0006631">
    <property type="term" value="P:fatty acid metabolic process"/>
    <property type="evidence" value="ECO:0007669"/>
    <property type="project" value="TreeGrafter"/>
</dbReference>
<comment type="caution">
    <text evidence="5">The sequence shown here is derived from an EMBL/GenBank/DDBJ whole genome shotgun (WGS) entry which is preliminary data.</text>
</comment>
<keyword evidence="2" id="KW-0436">Ligase</keyword>
<evidence type="ECO:0000256" key="1">
    <source>
        <dbReference type="ARBA" id="ARBA00006432"/>
    </source>
</evidence>
<sequence>MVLERSELLAAPAPGPVEGVLGDVLHRAVREGPEDLVLCTPATGETWTAAQLLADARAVAGALLRDFEPGSRIATCLGNGPEPVLLQWGVALAGMTLVPINPRSRPAELEHALGLSGAVCLYAADDVAGNPVADLAAAVADRLPALREVRRCGVDWRATVELAEPGSLPPLDPDLLAQVQFTSGTTGRPKGVRITHSGMVATGRAFAERLGPEAGRVWVNPMPLFHTAGNVLGVVGALWARAEHVVLPFAPAPVLRAMAERRATLLSAAPTLLDLLAAHPDLPRTDLAALRVLFTGGMTVTAAFVDRVESVFGARLSITFGMTETCGAVLQTAPTDPDRIRRETVGAPLAGTDVRIAGPDGAAVAPGVTGELWVRGARITRGYLDDPAATAEAIDPEGWLHTGDLAEMDGTGACRVVGRLKDMIKTGGENVSPVEVEEVLVQHPDVALAAVVGAPDERWGEVIVAFVVPAPGSEPDPAELTAFTRDRLSPFKVPRAWRVVEQLPMTASAKVQRAELRRVAAEPPPVRP</sequence>
<dbReference type="Pfam" id="PF00501">
    <property type="entry name" value="AMP-binding"/>
    <property type="match status" value="1"/>
</dbReference>